<dbReference type="AlphaFoldDB" id="A0A1Y2GU61"/>
<dbReference type="SUPFAM" id="SSF57850">
    <property type="entry name" value="RING/U-box"/>
    <property type="match status" value="1"/>
</dbReference>
<evidence type="ECO:0000256" key="3">
    <source>
        <dbReference type="ARBA" id="ARBA00022723"/>
    </source>
</evidence>
<proteinExistence type="predicted"/>
<evidence type="ECO:0000256" key="5">
    <source>
        <dbReference type="ARBA" id="ARBA00022833"/>
    </source>
</evidence>
<keyword evidence="2 9" id="KW-0812">Transmembrane</keyword>
<dbReference type="OrthoDB" id="8062037at2759"/>
<dbReference type="PANTHER" id="PTHR47168:SF1">
    <property type="entry name" value="OS02G0798600 PROTEIN"/>
    <property type="match status" value="1"/>
</dbReference>
<keyword evidence="4 8" id="KW-0863">Zinc-finger</keyword>
<dbReference type="InterPro" id="IPR013083">
    <property type="entry name" value="Znf_RING/FYVE/PHD"/>
</dbReference>
<dbReference type="GO" id="GO:0008270">
    <property type="term" value="F:zinc ion binding"/>
    <property type="evidence" value="ECO:0007669"/>
    <property type="project" value="UniProtKB-KW"/>
</dbReference>
<dbReference type="RefSeq" id="XP_021883575.1">
    <property type="nucleotide sequence ID" value="XM_022028613.1"/>
</dbReference>
<keyword evidence="7 9" id="KW-0472">Membrane</keyword>
<comment type="subcellular location">
    <subcellularLocation>
        <location evidence="1">Membrane</location>
        <topology evidence="1">Single-pass membrane protein</topology>
    </subcellularLocation>
</comment>
<evidence type="ECO:0000256" key="8">
    <source>
        <dbReference type="PROSITE-ProRule" id="PRU00175"/>
    </source>
</evidence>
<evidence type="ECO:0000256" key="6">
    <source>
        <dbReference type="ARBA" id="ARBA00022989"/>
    </source>
</evidence>
<evidence type="ECO:0000313" key="11">
    <source>
        <dbReference type="EMBL" id="ORZ23761.1"/>
    </source>
</evidence>
<evidence type="ECO:0000256" key="7">
    <source>
        <dbReference type="ARBA" id="ARBA00023136"/>
    </source>
</evidence>
<evidence type="ECO:0000256" key="1">
    <source>
        <dbReference type="ARBA" id="ARBA00004167"/>
    </source>
</evidence>
<keyword evidence="5" id="KW-0862">Zinc</keyword>
<evidence type="ECO:0000256" key="4">
    <source>
        <dbReference type="ARBA" id="ARBA00022771"/>
    </source>
</evidence>
<dbReference type="GO" id="GO:0016020">
    <property type="term" value="C:membrane"/>
    <property type="evidence" value="ECO:0007669"/>
    <property type="project" value="UniProtKB-SubCell"/>
</dbReference>
<sequence>MAQTLPLKSIMPSASYVTAEPTITNIAHSSDANHVPTYISTREFTVGGLTLLLIALCCLAAMITRFQRLDRQNVLAVDQQKALVLNQGIINRFFPIRIYPTSTQYYFMSTKDGTLVVADSSNPAEYVQKLEEIESAAFEKQHYLSSSDQQQQQQQQQRPQNAAIMSLSRLGRLWSRDSSPLGRTSSCNSFNFWGEAPARMPAITTMALQRTPMVRSSNPFVIPIQTNVTVDCQVATDPETGEICSICLCDYAMGDRIRVLPCSHEYHPECIDVWLSTKSVFCPLCKHDLLSDILPICSDFQILKI</sequence>
<keyword evidence="6 9" id="KW-1133">Transmembrane helix</keyword>
<gene>
    <name evidence="11" type="ORF">BCR41DRAFT_394075</name>
</gene>
<dbReference type="InterPro" id="IPR051653">
    <property type="entry name" value="E3_ligase_sorting_rcpt"/>
</dbReference>
<evidence type="ECO:0000256" key="2">
    <source>
        <dbReference type="ARBA" id="ARBA00022692"/>
    </source>
</evidence>
<accession>A0A1Y2GU61</accession>
<dbReference type="PANTHER" id="PTHR47168">
    <property type="entry name" value="RING ZINC FINGER DOMAIN SUPERFAMILY PROTEIN-RELATED"/>
    <property type="match status" value="1"/>
</dbReference>
<evidence type="ECO:0000259" key="10">
    <source>
        <dbReference type="PROSITE" id="PS50089"/>
    </source>
</evidence>
<keyword evidence="12" id="KW-1185">Reference proteome</keyword>
<feature type="domain" description="RING-type" evidence="10">
    <location>
        <begin position="244"/>
        <end position="286"/>
    </location>
</feature>
<dbReference type="PROSITE" id="PS50089">
    <property type="entry name" value="ZF_RING_2"/>
    <property type="match status" value="1"/>
</dbReference>
<feature type="transmembrane region" description="Helical" evidence="9">
    <location>
        <begin position="44"/>
        <end position="63"/>
    </location>
</feature>
<keyword evidence="3" id="KW-0479">Metal-binding</keyword>
<dbReference type="InterPro" id="IPR001841">
    <property type="entry name" value="Znf_RING"/>
</dbReference>
<dbReference type="EMBL" id="MCFF01000009">
    <property type="protein sequence ID" value="ORZ23761.1"/>
    <property type="molecule type" value="Genomic_DNA"/>
</dbReference>
<dbReference type="InParanoid" id="A0A1Y2GU61"/>
<dbReference type="Proteomes" id="UP000193648">
    <property type="component" value="Unassembled WGS sequence"/>
</dbReference>
<dbReference type="SMART" id="SM00184">
    <property type="entry name" value="RING"/>
    <property type="match status" value="1"/>
</dbReference>
<name>A0A1Y2GU61_9FUNG</name>
<dbReference type="Gene3D" id="3.30.40.10">
    <property type="entry name" value="Zinc/RING finger domain, C3HC4 (zinc finger)"/>
    <property type="match status" value="1"/>
</dbReference>
<dbReference type="GeneID" id="33570456"/>
<comment type="caution">
    <text evidence="11">The sequence shown here is derived from an EMBL/GenBank/DDBJ whole genome shotgun (WGS) entry which is preliminary data.</text>
</comment>
<evidence type="ECO:0000256" key="9">
    <source>
        <dbReference type="SAM" id="Phobius"/>
    </source>
</evidence>
<dbReference type="Pfam" id="PF13639">
    <property type="entry name" value="zf-RING_2"/>
    <property type="match status" value="1"/>
</dbReference>
<reference evidence="11 12" key="1">
    <citation type="submission" date="2016-07" db="EMBL/GenBank/DDBJ databases">
        <title>Pervasive Adenine N6-methylation of Active Genes in Fungi.</title>
        <authorList>
            <consortium name="DOE Joint Genome Institute"/>
            <person name="Mondo S.J."/>
            <person name="Dannebaum R.O."/>
            <person name="Kuo R.C."/>
            <person name="Labutti K."/>
            <person name="Haridas S."/>
            <person name="Kuo A."/>
            <person name="Salamov A."/>
            <person name="Ahrendt S.R."/>
            <person name="Lipzen A."/>
            <person name="Sullivan W."/>
            <person name="Andreopoulos W.B."/>
            <person name="Clum A."/>
            <person name="Lindquist E."/>
            <person name="Daum C."/>
            <person name="Ramamoorthy G.K."/>
            <person name="Gryganskyi A."/>
            <person name="Culley D."/>
            <person name="Magnuson J.K."/>
            <person name="James T.Y."/>
            <person name="O'Malley M.A."/>
            <person name="Stajich J.E."/>
            <person name="Spatafora J.W."/>
            <person name="Visel A."/>
            <person name="Grigoriev I.V."/>
        </authorList>
    </citation>
    <scope>NUCLEOTIDE SEQUENCE [LARGE SCALE GENOMIC DNA]</scope>
    <source>
        <strain evidence="11 12">NRRL 3116</strain>
    </source>
</reference>
<evidence type="ECO:0000313" key="12">
    <source>
        <dbReference type="Proteomes" id="UP000193648"/>
    </source>
</evidence>
<protein>
    <recommendedName>
        <fullName evidence="10">RING-type domain-containing protein</fullName>
    </recommendedName>
</protein>
<organism evidence="11 12">
    <name type="scientific">Lobosporangium transversale</name>
    <dbReference type="NCBI Taxonomy" id="64571"/>
    <lineage>
        <taxon>Eukaryota</taxon>
        <taxon>Fungi</taxon>
        <taxon>Fungi incertae sedis</taxon>
        <taxon>Mucoromycota</taxon>
        <taxon>Mortierellomycotina</taxon>
        <taxon>Mortierellomycetes</taxon>
        <taxon>Mortierellales</taxon>
        <taxon>Mortierellaceae</taxon>
        <taxon>Lobosporangium</taxon>
    </lineage>
</organism>
<dbReference type="STRING" id="64571.A0A1Y2GU61"/>